<keyword evidence="3" id="KW-0804">Transcription</keyword>
<reference evidence="6 7" key="1">
    <citation type="submission" date="2018-03" db="EMBL/GenBank/DDBJ databases">
        <title>Bacteriophage NCPPB3778 and a type I-E CRISPR drive the evolution of the US Biological Select Agent, Rathayibacter toxicus.</title>
        <authorList>
            <person name="Davis E.W.II."/>
            <person name="Tabima J.F."/>
            <person name="Weisberg A.J."/>
            <person name="Dantas Lopes L."/>
            <person name="Wiseman M.S."/>
            <person name="Wiseman M.S."/>
            <person name="Pupko T."/>
            <person name="Belcher M.S."/>
            <person name="Sechler A.J."/>
            <person name="Tancos M.A."/>
            <person name="Schroeder B.K."/>
            <person name="Murray T.D."/>
            <person name="Luster D.G."/>
            <person name="Schneider W.L."/>
            <person name="Rogers E."/>
            <person name="Andreote F.D."/>
            <person name="Grunwald N.J."/>
            <person name="Putnam M.L."/>
            <person name="Chang J.H."/>
        </authorList>
    </citation>
    <scope>NUCLEOTIDE SEQUENCE [LARGE SCALE GENOMIC DNA]</scope>
    <source>
        <strain evidence="6 7">DSM 15933</strain>
    </source>
</reference>
<dbReference type="InterPro" id="IPR001647">
    <property type="entry name" value="HTH_TetR"/>
</dbReference>
<evidence type="ECO:0000256" key="1">
    <source>
        <dbReference type="ARBA" id="ARBA00023015"/>
    </source>
</evidence>
<dbReference type="SUPFAM" id="SSF46689">
    <property type="entry name" value="Homeodomain-like"/>
    <property type="match status" value="1"/>
</dbReference>
<dbReference type="AlphaFoldDB" id="A0A2T4UQ76"/>
<dbReference type="EMBL" id="PZPL01000001">
    <property type="protein sequence ID" value="PTL71684.1"/>
    <property type="molecule type" value="Genomic_DNA"/>
</dbReference>
<evidence type="ECO:0000256" key="3">
    <source>
        <dbReference type="ARBA" id="ARBA00023163"/>
    </source>
</evidence>
<dbReference type="PANTHER" id="PTHR30055">
    <property type="entry name" value="HTH-TYPE TRANSCRIPTIONAL REGULATOR RUTR"/>
    <property type="match status" value="1"/>
</dbReference>
<dbReference type="GO" id="GO:0003700">
    <property type="term" value="F:DNA-binding transcription factor activity"/>
    <property type="evidence" value="ECO:0007669"/>
    <property type="project" value="TreeGrafter"/>
</dbReference>
<evidence type="ECO:0000256" key="2">
    <source>
        <dbReference type="ARBA" id="ARBA00023125"/>
    </source>
</evidence>
<sequence>MHMDHVTEGQRYPQVPGIGDVRCDPRIEEQLAQRRWPCSAHLLILKLYEPIEWKGFRYANRCFASHVSRATEYASRATMHFMTDSATTTRAHQVAERRAQLARRARELAVERGLHGFTVDELCDDVGLSRRTFFNHFPSKEQAVLGRPEDGLEGEAAQRFLAGGGRPGRLSDDLLDALADLAIEHFEAIGLTPERAHELFALLEREPKLLAALLQVGSERDRLLESLSVEREGLEPGDPRLRLAVQLVGTVARLAVEEALTSESPAPFPEILRSRLAEARALFAPAAPVTPEEDR</sequence>
<keyword evidence="1" id="KW-0805">Transcription regulation</keyword>
<dbReference type="InterPro" id="IPR023772">
    <property type="entry name" value="DNA-bd_HTH_TetR-type_CS"/>
</dbReference>
<dbReference type="InterPro" id="IPR009057">
    <property type="entry name" value="Homeodomain-like_sf"/>
</dbReference>
<gene>
    <name evidence="6" type="ORF">C1I63_01680</name>
</gene>
<dbReference type="Pfam" id="PF00440">
    <property type="entry name" value="TetR_N"/>
    <property type="match status" value="1"/>
</dbReference>
<comment type="caution">
    <text evidence="6">The sequence shown here is derived from an EMBL/GenBank/DDBJ whole genome shotgun (WGS) entry which is preliminary data.</text>
</comment>
<dbReference type="Gene3D" id="1.10.357.10">
    <property type="entry name" value="Tetracycline Repressor, domain 2"/>
    <property type="match status" value="1"/>
</dbReference>
<organism evidence="6 7">
    <name type="scientific">Rathayibacter caricis DSM 15933</name>
    <dbReference type="NCBI Taxonomy" id="1328867"/>
    <lineage>
        <taxon>Bacteria</taxon>
        <taxon>Bacillati</taxon>
        <taxon>Actinomycetota</taxon>
        <taxon>Actinomycetes</taxon>
        <taxon>Micrococcales</taxon>
        <taxon>Microbacteriaceae</taxon>
        <taxon>Rathayibacter</taxon>
    </lineage>
</organism>
<keyword evidence="7" id="KW-1185">Reference proteome</keyword>
<proteinExistence type="predicted"/>
<dbReference type="GO" id="GO:0000976">
    <property type="term" value="F:transcription cis-regulatory region binding"/>
    <property type="evidence" value="ECO:0007669"/>
    <property type="project" value="TreeGrafter"/>
</dbReference>
<accession>A0A2T4UQ76</accession>
<keyword evidence="2 4" id="KW-0238">DNA-binding</keyword>
<evidence type="ECO:0000313" key="7">
    <source>
        <dbReference type="Proteomes" id="UP000241085"/>
    </source>
</evidence>
<protein>
    <submittedName>
        <fullName evidence="6">TetR family transcriptional regulator</fullName>
    </submittedName>
</protein>
<dbReference type="InterPro" id="IPR050109">
    <property type="entry name" value="HTH-type_TetR-like_transc_reg"/>
</dbReference>
<dbReference type="PROSITE" id="PS01081">
    <property type="entry name" value="HTH_TETR_1"/>
    <property type="match status" value="1"/>
</dbReference>
<evidence type="ECO:0000259" key="5">
    <source>
        <dbReference type="PROSITE" id="PS50977"/>
    </source>
</evidence>
<name>A0A2T4UQ76_9MICO</name>
<feature type="DNA-binding region" description="H-T-H motif" evidence="4">
    <location>
        <begin position="118"/>
        <end position="137"/>
    </location>
</feature>
<evidence type="ECO:0000256" key="4">
    <source>
        <dbReference type="PROSITE-ProRule" id="PRU00335"/>
    </source>
</evidence>
<evidence type="ECO:0000313" key="6">
    <source>
        <dbReference type="EMBL" id="PTL71684.1"/>
    </source>
</evidence>
<dbReference type="PROSITE" id="PS50977">
    <property type="entry name" value="HTH_TETR_2"/>
    <property type="match status" value="1"/>
</dbReference>
<dbReference type="PANTHER" id="PTHR30055:SF234">
    <property type="entry name" value="HTH-TYPE TRANSCRIPTIONAL REGULATOR BETI"/>
    <property type="match status" value="1"/>
</dbReference>
<feature type="domain" description="HTH tetR-type" evidence="5">
    <location>
        <begin position="95"/>
        <end position="155"/>
    </location>
</feature>
<dbReference type="Proteomes" id="UP000241085">
    <property type="component" value="Unassembled WGS sequence"/>
</dbReference>